<dbReference type="AlphaFoldDB" id="A0A7S4PAZ3"/>
<evidence type="ECO:0000313" key="2">
    <source>
        <dbReference type="EMBL" id="CAE2329145.1"/>
    </source>
</evidence>
<feature type="region of interest" description="Disordered" evidence="1">
    <location>
        <begin position="254"/>
        <end position="281"/>
    </location>
</feature>
<feature type="compositionally biased region" description="Basic and acidic residues" evidence="1">
    <location>
        <begin position="95"/>
        <end position="104"/>
    </location>
</feature>
<dbReference type="EMBL" id="HBKN01041051">
    <property type="protein sequence ID" value="CAE2329145.1"/>
    <property type="molecule type" value="Transcribed_RNA"/>
</dbReference>
<name>A0A7S4PAZ3_GUITH</name>
<evidence type="ECO:0000256" key="1">
    <source>
        <dbReference type="SAM" id="MobiDB-lite"/>
    </source>
</evidence>
<feature type="compositionally biased region" description="Low complexity" evidence="1">
    <location>
        <begin position="70"/>
        <end position="79"/>
    </location>
</feature>
<organism evidence="2">
    <name type="scientific">Guillardia theta</name>
    <name type="common">Cryptophyte</name>
    <name type="synonym">Cryptomonas phi</name>
    <dbReference type="NCBI Taxonomy" id="55529"/>
    <lineage>
        <taxon>Eukaryota</taxon>
        <taxon>Cryptophyceae</taxon>
        <taxon>Pyrenomonadales</taxon>
        <taxon>Geminigeraceae</taxon>
        <taxon>Guillardia</taxon>
    </lineage>
</organism>
<reference evidence="2" key="1">
    <citation type="submission" date="2021-01" db="EMBL/GenBank/DDBJ databases">
        <authorList>
            <person name="Corre E."/>
            <person name="Pelletier E."/>
            <person name="Niang G."/>
            <person name="Scheremetjew M."/>
            <person name="Finn R."/>
            <person name="Kale V."/>
            <person name="Holt S."/>
            <person name="Cochrane G."/>
            <person name="Meng A."/>
            <person name="Brown T."/>
            <person name="Cohen L."/>
        </authorList>
    </citation>
    <scope>NUCLEOTIDE SEQUENCE</scope>
    <source>
        <strain evidence="2">CCMP 2712</strain>
    </source>
</reference>
<gene>
    <name evidence="2" type="ORF">GTHE00462_LOCUS32108</name>
</gene>
<proteinExistence type="predicted"/>
<feature type="region of interest" description="Disordered" evidence="1">
    <location>
        <begin position="1"/>
        <end position="104"/>
    </location>
</feature>
<accession>A0A7S4PAZ3</accession>
<feature type="compositionally biased region" description="Acidic residues" evidence="1">
    <location>
        <begin position="14"/>
        <end position="24"/>
    </location>
</feature>
<protein>
    <submittedName>
        <fullName evidence="2">Uncharacterized protein</fullName>
    </submittedName>
</protein>
<sequence length="394" mass="44061">MQAENLQRQHDGEEERDDIDVDDDSQLRGQEPHDSSDASFDEVQEKDIVMQEESSVEGMDTAIEEDHDAQNQVDAAAVDKNASKRSSRRANGNGGKERKAPYHIRKSDIPLYSVDETGSLEELSLRSRSSLSPESSFDMGYAEPQLAQQPTMTVRPWMDDPAMGGFNPLPQRKALHQTPCKRLARSKLPFANMPDRMDQALIMIQNDINYLKKGNFAGSKLMQLSGSPHERKKTLLKQRSRSTEPVLVGRMHKVRSDAEVPQRSSSGLGRGRRSVSPYSHDTKMKKLSEITAANSHSLPSKEMFNSTKVRSIPVAIFSILSPEEAREKNPMPGKPKYLTRISLDAGKLPPLNKRTERDGVHLPYVNTPMEPYLQLLKKGQQSHAASEIPVSLVP</sequence>